<gene>
    <name evidence="1" type="ORF">HIR71_00165</name>
</gene>
<organism evidence="1 2">
    <name type="scientific">Cellulomonas fimi</name>
    <dbReference type="NCBI Taxonomy" id="1708"/>
    <lineage>
        <taxon>Bacteria</taxon>
        <taxon>Bacillati</taxon>
        <taxon>Actinomycetota</taxon>
        <taxon>Actinomycetes</taxon>
        <taxon>Micrococcales</taxon>
        <taxon>Cellulomonadaceae</taxon>
        <taxon>Cellulomonas</taxon>
    </lineage>
</organism>
<evidence type="ECO:0000313" key="1">
    <source>
        <dbReference type="EMBL" id="NMR18656.1"/>
    </source>
</evidence>
<dbReference type="AlphaFoldDB" id="A0A7Y0LUW6"/>
<sequence>MPPSTAVAEPEGPNNAAATLCAEFPPAGPVPGDVEGWWNATPADEDGTVIEDPARWPEAKMAEHPRVALVATDTGDVISTWDRVACGQDTSYRPLLQDDWPQGAIVIVDMDTNELLDVAAPDER</sequence>
<comment type="caution">
    <text evidence="1">The sequence shown here is derived from an EMBL/GenBank/DDBJ whole genome shotgun (WGS) entry which is preliminary data.</text>
</comment>
<dbReference type="RefSeq" id="WP_169322593.1">
    <property type="nucleotide sequence ID" value="NZ_JABCJJ010000001.1"/>
</dbReference>
<reference evidence="1 2" key="1">
    <citation type="submission" date="2020-04" db="EMBL/GenBank/DDBJ databases">
        <title>Sequencing and Assembly of C. fimi.</title>
        <authorList>
            <person name="Ramsey A.R."/>
        </authorList>
    </citation>
    <scope>NUCLEOTIDE SEQUENCE [LARGE SCALE GENOMIC DNA]</scope>
    <source>
        <strain evidence="1 2">SB</strain>
    </source>
</reference>
<keyword evidence="2" id="KW-1185">Reference proteome</keyword>
<dbReference type="EMBL" id="JABCJJ010000001">
    <property type="protein sequence ID" value="NMR18656.1"/>
    <property type="molecule type" value="Genomic_DNA"/>
</dbReference>
<name>A0A7Y0LUW6_CELFI</name>
<proteinExistence type="predicted"/>
<evidence type="ECO:0000313" key="2">
    <source>
        <dbReference type="Proteomes" id="UP000562124"/>
    </source>
</evidence>
<protein>
    <submittedName>
        <fullName evidence="1">Uncharacterized protein</fullName>
    </submittedName>
</protein>
<accession>A0A7Y0LUW6</accession>
<dbReference type="Proteomes" id="UP000562124">
    <property type="component" value="Unassembled WGS sequence"/>
</dbReference>